<dbReference type="InterPro" id="IPR002104">
    <property type="entry name" value="Integrase_catalytic"/>
</dbReference>
<dbReference type="EMBL" id="FZRA01000008">
    <property type="protein sequence ID" value="SNU09513.1"/>
    <property type="molecule type" value="Genomic_DNA"/>
</dbReference>
<dbReference type="Gene3D" id="1.10.443.10">
    <property type="entry name" value="Intergrase catalytic core"/>
    <property type="match status" value="1"/>
</dbReference>
<evidence type="ECO:0000259" key="6">
    <source>
        <dbReference type="PROSITE" id="PS51898"/>
    </source>
</evidence>
<keyword evidence="2" id="KW-0229">DNA integration</keyword>
<dbReference type="Gene3D" id="1.10.150.130">
    <property type="match status" value="1"/>
</dbReference>
<evidence type="ECO:0000256" key="4">
    <source>
        <dbReference type="ARBA" id="ARBA00023172"/>
    </source>
</evidence>
<dbReference type="Proteomes" id="UP000214649">
    <property type="component" value="Unassembled WGS sequence"/>
</dbReference>
<accession>A0A239RF70</accession>
<feature type="domain" description="Tyr recombinase" evidence="6">
    <location>
        <begin position="166"/>
        <end position="352"/>
    </location>
</feature>
<dbReference type="PROSITE" id="PS51898">
    <property type="entry name" value="TYR_RECOMBINASE"/>
    <property type="match status" value="1"/>
</dbReference>
<reference evidence="8 9" key="1">
    <citation type="submission" date="2017-07" db="EMBL/GenBank/DDBJ databases">
        <authorList>
            <person name="Sun Z.S."/>
            <person name="Albrecht U."/>
            <person name="Echele G."/>
            <person name="Lee C.C."/>
        </authorList>
    </citation>
    <scope>NUCLEOTIDE SEQUENCE [LARGE SCALE GENOMIC DNA]</scope>
    <source>
        <strain evidence="8 9">AR3</strain>
    </source>
</reference>
<feature type="domain" description="Core-binding (CB)" evidence="7">
    <location>
        <begin position="56"/>
        <end position="144"/>
    </location>
</feature>
<dbReference type="InterPro" id="IPR004107">
    <property type="entry name" value="Integrase_SAM-like_N"/>
</dbReference>
<evidence type="ECO:0000313" key="8">
    <source>
        <dbReference type="EMBL" id="SNU09513.1"/>
    </source>
</evidence>
<sequence length="365" mass="42878">MAVYKDKKRGTWYVSLYYTDWTGKQQRKLKRGFSTKKEAQDWERHFSLEKASSLDMTFGDFYKRYTDDVKPKLRENTWKSKEYVIELKILPYFKDLVMREITPRDVIAWQNEMRKCESQDGEKYKGTYLRKMQAELSAIFNHAVKYYELPKNPAVIAGPLGQHHADEMLFWTKEEYMRFIPEVANKTYSYMAFELLYWCGIRIGELMALTPADFDFDKNKLSITKSYQRISGRDVITKPKTPKSVRMISMPENVALEMKDFLDSIYGIEPSDRIFVISKSYLHHEMDRGVKASGVKRIRLHDLRHSHVSLLIDMGFSAVAIGNRVGHESSDITYRYAHMMPSIQDDMAEALDEEWKEGFDVSEES</sequence>
<evidence type="ECO:0000256" key="3">
    <source>
        <dbReference type="ARBA" id="ARBA00023125"/>
    </source>
</evidence>
<dbReference type="InterPro" id="IPR028259">
    <property type="entry name" value="AP2-like_int_N"/>
</dbReference>
<comment type="similarity">
    <text evidence="1">Belongs to the 'phage' integrase family.</text>
</comment>
<dbReference type="PANTHER" id="PTHR30349:SF64">
    <property type="entry name" value="PROPHAGE INTEGRASE INTD-RELATED"/>
    <property type="match status" value="1"/>
</dbReference>
<evidence type="ECO:0000256" key="5">
    <source>
        <dbReference type="PROSITE-ProRule" id="PRU01248"/>
    </source>
</evidence>
<gene>
    <name evidence="8" type="ORF">SAMN05216470_1863</name>
</gene>
<dbReference type="InterPro" id="IPR011010">
    <property type="entry name" value="DNA_brk_join_enz"/>
</dbReference>
<dbReference type="Pfam" id="PF14659">
    <property type="entry name" value="Phage_int_SAM_3"/>
    <property type="match status" value="1"/>
</dbReference>
<dbReference type="InterPro" id="IPR013762">
    <property type="entry name" value="Integrase-like_cat_sf"/>
</dbReference>
<evidence type="ECO:0000259" key="7">
    <source>
        <dbReference type="PROSITE" id="PS51900"/>
    </source>
</evidence>
<dbReference type="Pfam" id="PF14657">
    <property type="entry name" value="Arm-DNA-bind_4"/>
    <property type="match status" value="1"/>
</dbReference>
<dbReference type="GO" id="GO:0003677">
    <property type="term" value="F:DNA binding"/>
    <property type="evidence" value="ECO:0007669"/>
    <property type="project" value="UniProtKB-UniRule"/>
</dbReference>
<dbReference type="RefSeq" id="WP_027421676.1">
    <property type="nucleotide sequence ID" value="NZ_FZRA01000008.1"/>
</dbReference>
<dbReference type="SUPFAM" id="SSF56349">
    <property type="entry name" value="DNA breaking-rejoining enzymes"/>
    <property type="match status" value="1"/>
</dbReference>
<dbReference type="InterPro" id="IPR044068">
    <property type="entry name" value="CB"/>
</dbReference>
<dbReference type="PANTHER" id="PTHR30349">
    <property type="entry name" value="PHAGE INTEGRASE-RELATED"/>
    <property type="match status" value="1"/>
</dbReference>
<dbReference type="PROSITE" id="PS51900">
    <property type="entry name" value="CB"/>
    <property type="match status" value="1"/>
</dbReference>
<dbReference type="GO" id="GO:0015074">
    <property type="term" value="P:DNA integration"/>
    <property type="evidence" value="ECO:0007669"/>
    <property type="project" value="UniProtKB-KW"/>
</dbReference>
<proteinExistence type="inferred from homology"/>
<name>A0A239RF70_STREI</name>
<dbReference type="InterPro" id="IPR050090">
    <property type="entry name" value="Tyrosine_recombinase_XerCD"/>
</dbReference>
<dbReference type="InterPro" id="IPR010998">
    <property type="entry name" value="Integrase_recombinase_N"/>
</dbReference>
<keyword evidence="4" id="KW-0233">DNA recombination</keyword>
<dbReference type="AlphaFoldDB" id="A0A239RF70"/>
<evidence type="ECO:0000256" key="1">
    <source>
        <dbReference type="ARBA" id="ARBA00008857"/>
    </source>
</evidence>
<protein>
    <submittedName>
        <fullName evidence="8">Integrase</fullName>
    </submittedName>
</protein>
<organism evidence="8 9">
    <name type="scientific">Streptococcus equinus</name>
    <name type="common">Streptococcus bovis</name>
    <dbReference type="NCBI Taxonomy" id="1335"/>
    <lineage>
        <taxon>Bacteria</taxon>
        <taxon>Bacillati</taxon>
        <taxon>Bacillota</taxon>
        <taxon>Bacilli</taxon>
        <taxon>Lactobacillales</taxon>
        <taxon>Streptococcaceae</taxon>
        <taxon>Streptococcus</taxon>
    </lineage>
</organism>
<evidence type="ECO:0000256" key="2">
    <source>
        <dbReference type="ARBA" id="ARBA00022908"/>
    </source>
</evidence>
<evidence type="ECO:0000313" key="9">
    <source>
        <dbReference type="Proteomes" id="UP000214649"/>
    </source>
</evidence>
<keyword evidence="3 5" id="KW-0238">DNA-binding</keyword>
<dbReference type="CDD" id="cd01189">
    <property type="entry name" value="INT_ICEBs1_C_like"/>
    <property type="match status" value="1"/>
</dbReference>
<dbReference type="Pfam" id="PF00589">
    <property type="entry name" value="Phage_integrase"/>
    <property type="match status" value="1"/>
</dbReference>
<dbReference type="GO" id="GO:0006310">
    <property type="term" value="P:DNA recombination"/>
    <property type="evidence" value="ECO:0007669"/>
    <property type="project" value="UniProtKB-KW"/>
</dbReference>